<evidence type="ECO:0000313" key="1">
    <source>
        <dbReference type="EMBL" id="ABM79961.1"/>
    </source>
</evidence>
<name>A2BJ00_HYPBU</name>
<sequence length="121" mass="13884">MVQRELLDDIEKLAKRRGYTVKKVGEAVRLVHSEAPLYVEVVETSRGIAVRIGYEGLKDYIREIVDTEADPRSYIEELLDDLTALAHEVYDAVRRRGLPARLEAREAVMDVLEELEEAEEE</sequence>
<dbReference type="Proteomes" id="UP000002593">
    <property type="component" value="Chromosome"/>
</dbReference>
<dbReference type="GeneID" id="4781582"/>
<protein>
    <submittedName>
        <fullName evidence="1">Uncharacterized protein</fullName>
    </submittedName>
</protein>
<evidence type="ECO:0000313" key="2">
    <source>
        <dbReference type="Proteomes" id="UP000002593"/>
    </source>
</evidence>
<dbReference type="OrthoDB" id="15426at2157"/>
<dbReference type="EnsemblBacteria" id="ABM79961">
    <property type="protein sequence ID" value="ABM79961"/>
    <property type="gene ID" value="Hbut_0085"/>
</dbReference>
<dbReference type="EMBL" id="CP000493">
    <property type="protein sequence ID" value="ABM79961.1"/>
    <property type="molecule type" value="Genomic_DNA"/>
</dbReference>
<accession>A2BJ00</accession>
<dbReference type="KEGG" id="hbu:Hbut_0085"/>
<dbReference type="eggNOG" id="arCOG06079">
    <property type="taxonomic scope" value="Archaea"/>
</dbReference>
<dbReference type="HOGENOM" id="CLU_2032840_0_0_2"/>
<organism evidence="1 2">
    <name type="scientific">Hyperthermus butylicus (strain DSM 5456 / JCM 9403 / PLM1-5)</name>
    <dbReference type="NCBI Taxonomy" id="415426"/>
    <lineage>
        <taxon>Archaea</taxon>
        <taxon>Thermoproteota</taxon>
        <taxon>Thermoprotei</taxon>
        <taxon>Desulfurococcales</taxon>
        <taxon>Pyrodictiaceae</taxon>
        <taxon>Hyperthermus</taxon>
    </lineage>
</organism>
<reference evidence="1 2" key="1">
    <citation type="journal article" date="2007" name="Archaea">
        <title>The genome of Hyperthermus butylicus: a sulfur-reducing, peptide fermenting, neutrophilic Crenarchaeote growing up to 108 degrees C.</title>
        <authorList>
            <person name="Brugger K."/>
            <person name="Chen L."/>
            <person name="Stark M."/>
            <person name="Zibat A."/>
            <person name="Redder P."/>
            <person name="Ruepp A."/>
            <person name="Awayez M."/>
            <person name="She Q."/>
            <person name="Garrett R.A."/>
            <person name="Klenk H.P."/>
        </authorList>
    </citation>
    <scope>NUCLEOTIDE SEQUENCE [LARGE SCALE GENOMIC DNA]</scope>
    <source>
        <strain evidence="2">DSM 5456 / JCM 9403 / PLM1-5</strain>
    </source>
</reference>
<keyword evidence="2" id="KW-1185">Reference proteome</keyword>
<dbReference type="RefSeq" id="WP_011821278.1">
    <property type="nucleotide sequence ID" value="NC_008818.1"/>
</dbReference>
<gene>
    <name evidence="1" type="ordered locus">Hbut_0085</name>
</gene>
<proteinExistence type="predicted"/>
<dbReference type="AlphaFoldDB" id="A2BJ00"/>